<evidence type="ECO:0000256" key="6">
    <source>
        <dbReference type="SAM" id="Coils"/>
    </source>
</evidence>
<feature type="coiled-coil region" evidence="6">
    <location>
        <begin position="1833"/>
        <end position="1867"/>
    </location>
</feature>
<proteinExistence type="predicted"/>
<dbReference type="InterPro" id="IPR019528">
    <property type="entry name" value="PACT_domain"/>
</dbReference>
<sequence length="2377" mass="276679">MESVEGEAGGSCCLQPETKELKPRVEELKMEEIKYLWSQLDGAQTGWQELSEIKEQLLVQTSCMEEMECLKKDYQIKWDKKRIEHENELEQLRLYFEQKLKTVEENYREELTMLHQRLQEVKDSFLPEMENSQDQHVEFGPSIPLLEDMTEKERYGLFEQLTLQLEHYKEELCSLQLHLDKKHKEEIESLKSSLKLHYQESLVKMKMDLSEKYISEIEELKRKHCLNLEELRAQISEEHLKEIAKLGLQNAQDAARQIETKVAERLLALEDECKTKHHVQAEMQLVSMQEEIEKLKRENADLKKMSVRQEMHLKQEFEQTEDKTKSLRDEMEDASGELKNLRREEKENRGGQIPIAVLRTDIELCINEKEKFLESYQQILKLLLKMVKAIKDTNDLIYKKTGNYSLASEDSRENLFMIGELVLGEKSTTEGTWHTQKSDRVGQGKFLNQTLPEHNFASLMADEISELSEHLCESIFENQDLVLENEEQIHKICHGLHAVVEKLLDQLAESTKQLEEMHTVSIHIEEDFKGRRWQVCQIVNDPHEPMDCFNEENKVNSQLVLELHKTKGFMEGCLAERYALEEALKLKEESEFRLVIELEALKAQIQELTQELARSAEEQKLLTNQNKALAASIGEREADLVKKIEHLAKAKLEVECQTEKDRSTLNAHVKMLEMELEEELKKNQNLAVMSLEVTDLKQQMQALERKLKNQRDFMDKQAAERERERDEFQEEIQKLEMELKLTAKRQASEHSKADLVESLQNEIKERAEDYNRLFLDRERIQKELVVQNEEIEKLERQIRELECRNEEQKNNINKLSQEMKEMEAELKQENIEKLAMQCQNPGESELVILQFLKSLVEEKNQETDHPNEQIMRLEYTIENMEGNEILENKVLEIQDTKSIIEHLHGDKEQLLRDKTQEVKQLNRVTEKLQKELVLLATMCQKADDRQDTVNSCSVVQPEDNFLNETKKGSLVNRGEENCTSLNPNKKQFQDHLEIAMAGKEALQQLLEEDNNLFKTQVKILEQNLQNVQQSSTEHFTKLTTLQLQYEDLQEEHKLLKSCLTYTQTELRICSAHIRELEDRLQDRQAVLSEKELQLQRVLEQKAVEVQHVKENVELENELYILTQTLHEKEAFYQRQISELQLSIGELKLQIEKKVEELEALRSERDLFYSHLKSYIKTPQDINQKETKLHKVGLKHDTLVHFEEKYEGKEERKAINIPSISAVPSYGDKLVKNTITHLKMSSKNHNIQDKHLQSKLCIQEEKITEEQQNLQLVCQEMWQLNQLSQNTQFIQKMSDKIQNIIIDGTAWDSPEILRKENSMELWSNLAVTPFSEVDSMHSIDSESLCSEHPVVPSDILGSVEWPASYCNGNEETAASFIFQSSTTPGPTFSVSYYSDVQENISVRNAEDVTLMPLTMQDDLRTNLSKYEGGSIEYVSNASSDLGHQLHQENKETTLLQDDSVMAYLQCLGMVPDISETAMKEKEMFSQQLKHVLDMVYEESHKILVLSEKSQTPDGDKKNIQKTLSIEAWQRERLILLDSVQSLKDYFSKVPHEEDKENVSAFFDWSGELLQVIQCVLEMQQNMCQSYLQSHSHSPGSGDKGLLVEKLQHIIEQQEQQQKIILEHLLSSDRKVLLTKIKDLEAQLRLLYLQSQEKLQQLQEMLINTENHGNKQEHQLRRQVELLEYKLQQEKSIASDLQASLKIEQVKASQMHDLLKQEGAAIFNLKSDLCESKQANEQLQKSLQELQKEIVKYSSVLENKEMAMIAILQDLENEKCKEKELQNMLDEQIHQHKRREDEKSKAIEELQAALELQCIQNNQFSVALEHEQSANSNLRKELQIEHSRCEALLSQEQNKLLELQKNIELEKKRNLELLSALNHERVLTEQLSMRINECSSCKHKDSLQELQVQLYRERSHARELLATIEKTQKQVLGSKKMGEIQMYSEEPQKNQELHVTMGLQNKEQEIQHALEMQRKKEAQMKKECGQLQLDLRLLRDQENRTEQTVRDGRHKQHTFSKLNEMQDAQESQWKCNTGRIKALQQMVRDLKEQRKYFSDHRNQHKPPSSNKYANICSATDTIELHEEQKKLQNIREQLISVAAYLSEFVYKTVDKTINWPASSDETIATLLNILELEAELSTSFKPVGEKPDLQNCIKATEYEATKHNLVMENKSVMASSNLKMQKLYRKYLRAESFRKALVYQKKYLLLLLGGFQECEQATLSLIARMGIYPSPPDLNVSESRGYFFIKFRSAVRVIIAISRLKFLVKKWHKVSKKGLASESISPSTGHSSYLRTRVEALKQPLPIDASQEAGCCNINGFMGLTNCSPQSSHFFHDRSTSSAFQVSSKDPEQSLTDYVARLETIQQRLGILMLGQAPQQESL</sequence>
<reference evidence="8" key="1">
    <citation type="submission" date="2025-05" db="UniProtKB">
        <authorList>
            <consortium name="RefSeq"/>
        </authorList>
    </citation>
    <scope>NUCLEOTIDE SEQUENCE [LARGE SCALE GENOMIC DNA]</scope>
</reference>
<accession>A0ABM5EIC0</accession>
<feature type="domain" description="Pericentrin/AKAP-450 centrosomal targeting" evidence="7">
    <location>
        <begin position="2184"/>
        <end position="2265"/>
    </location>
</feature>
<feature type="coiled-coil region" evidence="6">
    <location>
        <begin position="777"/>
        <end position="839"/>
    </location>
</feature>
<evidence type="ECO:0000259" key="7">
    <source>
        <dbReference type="Pfam" id="PF10495"/>
    </source>
</evidence>
<comment type="subcellular location">
    <subcellularLocation>
        <location evidence="1">Cytoplasm</location>
        <location evidence="1">Cytoskeleton</location>
        <location evidence="1">Microtubule organizing center</location>
        <location evidence="1">Centrosome</location>
    </subcellularLocation>
</comment>
<dbReference type="GeneID" id="110077167"/>
<dbReference type="RefSeq" id="XP_072832896.1">
    <property type="nucleotide sequence ID" value="XM_072976795.1"/>
</dbReference>
<evidence type="ECO:0000256" key="4">
    <source>
        <dbReference type="ARBA" id="ARBA00023054"/>
    </source>
</evidence>
<organism evidence="8 9">
    <name type="scientific">Pogona vitticeps</name>
    <name type="common">central bearded dragon</name>
    <dbReference type="NCBI Taxonomy" id="103695"/>
    <lineage>
        <taxon>Eukaryota</taxon>
        <taxon>Metazoa</taxon>
        <taxon>Chordata</taxon>
        <taxon>Craniata</taxon>
        <taxon>Vertebrata</taxon>
        <taxon>Euteleostomi</taxon>
        <taxon>Lepidosauria</taxon>
        <taxon>Squamata</taxon>
        <taxon>Bifurcata</taxon>
        <taxon>Unidentata</taxon>
        <taxon>Episquamata</taxon>
        <taxon>Toxicofera</taxon>
        <taxon>Iguania</taxon>
        <taxon>Acrodonta</taxon>
        <taxon>Agamidae</taxon>
        <taxon>Amphibolurinae</taxon>
        <taxon>Pogona</taxon>
    </lineage>
</organism>
<feature type="coiled-coil region" evidence="6">
    <location>
        <begin position="662"/>
        <end position="745"/>
    </location>
</feature>
<evidence type="ECO:0000313" key="8">
    <source>
        <dbReference type="Proteomes" id="UP001652642"/>
    </source>
</evidence>
<evidence type="ECO:0000256" key="2">
    <source>
        <dbReference type="ARBA" id="ARBA00022490"/>
    </source>
</evidence>
<feature type="coiled-coil region" evidence="6">
    <location>
        <begin position="1635"/>
        <end position="1666"/>
    </location>
</feature>
<evidence type="ECO:0000256" key="5">
    <source>
        <dbReference type="ARBA" id="ARBA00023212"/>
    </source>
</evidence>
<dbReference type="Proteomes" id="UP001652642">
    <property type="component" value="Chromosome 1"/>
</dbReference>
<feature type="coiled-coil region" evidence="6">
    <location>
        <begin position="1003"/>
        <end position="1030"/>
    </location>
</feature>
<keyword evidence="5" id="KW-0206">Cytoskeleton</keyword>
<reference evidence="9" key="2">
    <citation type="submission" date="2025-08" db="UniProtKB">
        <authorList>
            <consortium name="RefSeq"/>
        </authorList>
    </citation>
    <scope>IDENTIFICATION</scope>
</reference>
<evidence type="ECO:0000256" key="3">
    <source>
        <dbReference type="ARBA" id="ARBA00022553"/>
    </source>
</evidence>
<evidence type="ECO:0000256" key="1">
    <source>
        <dbReference type="ARBA" id="ARBA00004300"/>
    </source>
</evidence>
<keyword evidence="4 6" id="KW-0175">Coiled coil</keyword>
<feature type="coiled-coil region" evidence="6">
    <location>
        <begin position="1727"/>
        <end position="1807"/>
    </location>
</feature>
<name>A0ABM5EIC0_9SAUR</name>
<keyword evidence="8" id="KW-1185">Reference proteome</keyword>
<dbReference type="Pfam" id="PF10495">
    <property type="entry name" value="PACT_coil_coil"/>
    <property type="match status" value="1"/>
</dbReference>
<dbReference type="PANTHER" id="PTHR44981">
    <property type="entry name" value="PERICENTRIN-LIKE PROTEIN, ISOFORM F"/>
    <property type="match status" value="1"/>
</dbReference>
<feature type="coiled-coil region" evidence="6">
    <location>
        <begin position="1136"/>
        <end position="1163"/>
    </location>
</feature>
<dbReference type="PANTHER" id="PTHR44981:SF3">
    <property type="entry name" value="PERICENTRIN"/>
    <property type="match status" value="1"/>
</dbReference>
<feature type="coiled-coil region" evidence="6">
    <location>
        <begin position="591"/>
        <end position="625"/>
    </location>
</feature>
<gene>
    <name evidence="9" type="primary">PCNT</name>
</gene>
<evidence type="ECO:0000313" key="9">
    <source>
        <dbReference type="RefSeq" id="XP_072832896.1"/>
    </source>
</evidence>
<keyword evidence="3" id="KW-0597">Phosphoprotein</keyword>
<feature type="coiled-coil region" evidence="6">
    <location>
        <begin position="278"/>
        <end position="348"/>
    </location>
</feature>
<dbReference type="InterPro" id="IPR028745">
    <property type="entry name" value="AKAP9/Pericentrin"/>
</dbReference>
<keyword evidence="2" id="KW-0963">Cytoplasm</keyword>
<protein>
    <submittedName>
        <fullName evidence="9">Pericentrin isoform X2</fullName>
    </submittedName>
</protein>